<sequence>MIIHKISNLIMALILAVIMFQCQKSDFNTNSEGIDLKNMRSEQAYISAQEKLDKGEKSDPFVINSVSINDNELKMHIEVSYSGGCQKHEFALVWPEVITFAYPPNFSIILNHDANGDNCEAWLTKTLIINLQEDVLRLSDQEIKDMIVTVINGSNPNEKVHTN</sequence>
<dbReference type="Gene3D" id="2.60.40.2370">
    <property type="entry name" value="NigD-like, C-terminal beta sandwich domain"/>
    <property type="match status" value="1"/>
</dbReference>
<proteinExistence type="predicted"/>
<gene>
    <name evidence="1" type="ORF">MNBD_BACTEROID06-1569</name>
</gene>
<accession>A0A3B0V1Y8</accession>
<evidence type="ECO:0000313" key="1">
    <source>
        <dbReference type="EMBL" id="VAW26164.1"/>
    </source>
</evidence>
<organism evidence="1">
    <name type="scientific">hydrothermal vent metagenome</name>
    <dbReference type="NCBI Taxonomy" id="652676"/>
    <lineage>
        <taxon>unclassified sequences</taxon>
        <taxon>metagenomes</taxon>
        <taxon>ecological metagenomes</taxon>
    </lineage>
</organism>
<dbReference type="EMBL" id="UOES01000069">
    <property type="protein sequence ID" value="VAW26164.1"/>
    <property type="molecule type" value="Genomic_DNA"/>
</dbReference>
<dbReference type="InterPro" id="IPR038143">
    <property type="entry name" value="NigD-like_C_dom_sf"/>
</dbReference>
<reference evidence="1" key="1">
    <citation type="submission" date="2018-06" db="EMBL/GenBank/DDBJ databases">
        <authorList>
            <person name="Zhirakovskaya E."/>
        </authorList>
    </citation>
    <scope>NUCLEOTIDE SEQUENCE</scope>
</reference>
<dbReference type="AlphaFoldDB" id="A0A3B0V1Y8"/>
<protein>
    <submittedName>
        <fullName evidence="1">Uncharacterized protein</fullName>
    </submittedName>
</protein>
<name>A0A3B0V1Y8_9ZZZZ</name>